<evidence type="ECO:0000313" key="1">
    <source>
        <dbReference type="EMBL" id="CAF2166207.1"/>
    </source>
</evidence>
<organism evidence="1">
    <name type="scientific">Brassica napus</name>
    <name type="common">Rape</name>
    <dbReference type="NCBI Taxonomy" id="3708"/>
    <lineage>
        <taxon>Eukaryota</taxon>
        <taxon>Viridiplantae</taxon>
        <taxon>Streptophyta</taxon>
        <taxon>Embryophyta</taxon>
        <taxon>Tracheophyta</taxon>
        <taxon>Spermatophyta</taxon>
        <taxon>Magnoliopsida</taxon>
        <taxon>eudicotyledons</taxon>
        <taxon>Gunneridae</taxon>
        <taxon>Pentapetalae</taxon>
        <taxon>rosids</taxon>
        <taxon>malvids</taxon>
        <taxon>Brassicales</taxon>
        <taxon>Brassicaceae</taxon>
        <taxon>Brassiceae</taxon>
        <taxon>Brassica</taxon>
    </lineage>
</organism>
<accession>A0A816YSE3</accession>
<protein>
    <submittedName>
        <fullName evidence="1">(rape) hypothetical protein</fullName>
    </submittedName>
</protein>
<dbReference type="AlphaFoldDB" id="A0A816YSE3"/>
<dbReference type="EMBL" id="HG994361">
    <property type="protein sequence ID" value="CAF2166207.1"/>
    <property type="molecule type" value="Genomic_DNA"/>
</dbReference>
<name>A0A816YSE3_BRANA</name>
<reference evidence="1" key="1">
    <citation type="submission" date="2021-01" db="EMBL/GenBank/DDBJ databases">
        <authorList>
            <consortium name="Genoscope - CEA"/>
            <person name="William W."/>
        </authorList>
    </citation>
    <scope>NUCLEOTIDE SEQUENCE</scope>
</reference>
<proteinExistence type="predicted"/>
<sequence>MSRNCPCRNCLLHNFIGLYASVFNKGGMHPIPSTVEAASVMMSSTVSLDDSSLSDLYHSLPRPSPYHAEKVYEGGSKKAYSKDSPTNETSKMILEIELSYADSDDEDIFLTCLDG</sequence>
<dbReference type="Proteomes" id="UP001295469">
    <property type="component" value="Chromosome A07"/>
</dbReference>
<gene>
    <name evidence="1" type="ORF">DARMORV10_A07P19850.1</name>
</gene>